<dbReference type="RefSeq" id="WP_144041959.1">
    <property type="nucleotide sequence ID" value="NZ_BMPL01000030.1"/>
</dbReference>
<dbReference type="AlphaFoldDB" id="A0A553JJA9"/>
<dbReference type="SUPFAM" id="SSF51182">
    <property type="entry name" value="RmlC-like cupins"/>
    <property type="match status" value="1"/>
</dbReference>
<dbReference type="Gene3D" id="2.60.120.10">
    <property type="entry name" value="Jelly Rolls"/>
    <property type="match status" value="1"/>
</dbReference>
<dbReference type="Proteomes" id="UP000318126">
    <property type="component" value="Unassembled WGS sequence"/>
</dbReference>
<dbReference type="Pfam" id="PF05899">
    <property type="entry name" value="Cupin_3"/>
    <property type="match status" value="1"/>
</dbReference>
<dbReference type="InterPro" id="IPR014710">
    <property type="entry name" value="RmlC-like_jellyroll"/>
</dbReference>
<reference evidence="3" key="1">
    <citation type="submission" date="2019-07" db="EMBL/GenBank/DDBJ databases">
        <title>Shewanella sp. YLB-08 draft genomic sequence.</title>
        <authorList>
            <person name="Yu L."/>
        </authorList>
    </citation>
    <scope>NUCLEOTIDE SEQUENCE [LARGE SCALE GENOMIC DNA]</scope>
    <source>
        <strain evidence="3">JCM 20706</strain>
    </source>
</reference>
<dbReference type="OrthoDB" id="9799053at2"/>
<keyword evidence="3" id="KW-1185">Reference proteome</keyword>
<accession>A0A553JJA9</accession>
<organism evidence="2 3">
    <name type="scientific">Shewanella hanedai</name>
    <name type="common">Alteromonas hanedai</name>
    <dbReference type="NCBI Taxonomy" id="25"/>
    <lineage>
        <taxon>Bacteria</taxon>
        <taxon>Pseudomonadati</taxon>
        <taxon>Pseudomonadota</taxon>
        <taxon>Gammaproteobacteria</taxon>
        <taxon>Alteromonadales</taxon>
        <taxon>Shewanellaceae</taxon>
        <taxon>Shewanella</taxon>
    </lineage>
</organism>
<feature type="domain" description="(S)-ureidoglycine aminohydrolase cupin" evidence="1">
    <location>
        <begin position="41"/>
        <end position="113"/>
    </location>
</feature>
<dbReference type="PANTHER" id="PTHR40943:SF2">
    <property type="entry name" value="(S)-UREIDOGLYCINE AMINOHYDROLASE CUPIN DOMAIN-CONTAINING PROTEIN"/>
    <property type="match status" value="1"/>
</dbReference>
<evidence type="ECO:0000313" key="3">
    <source>
        <dbReference type="Proteomes" id="UP000318126"/>
    </source>
</evidence>
<dbReference type="InterPro" id="IPR011051">
    <property type="entry name" value="RmlC_Cupin_sf"/>
</dbReference>
<name>A0A553JJA9_SHEHA</name>
<sequence length="120" mass="13527">MNIENIVNFSTNDADVEHYHLESEKRISGNPAQTVENHFSSPCNQFHSGSWQSEKGCWKVSYTESEYCEILAGSSIITDDSGRTMTVSKGSRFVIPAGFTGTWEVVEECKKIYVMFETNN</sequence>
<evidence type="ECO:0000313" key="2">
    <source>
        <dbReference type="EMBL" id="TRY12550.1"/>
    </source>
</evidence>
<protein>
    <submittedName>
        <fullName evidence="2">Cupin domain-containing protein</fullName>
    </submittedName>
</protein>
<evidence type="ECO:0000259" key="1">
    <source>
        <dbReference type="Pfam" id="PF05899"/>
    </source>
</evidence>
<dbReference type="EMBL" id="VKGK01000031">
    <property type="protein sequence ID" value="TRY12550.1"/>
    <property type="molecule type" value="Genomic_DNA"/>
</dbReference>
<dbReference type="InterPro" id="IPR008579">
    <property type="entry name" value="UGlyAH_Cupin_dom"/>
</dbReference>
<proteinExistence type="predicted"/>
<dbReference type="PANTHER" id="PTHR40943">
    <property type="entry name" value="CYTOPLASMIC PROTEIN-RELATED"/>
    <property type="match status" value="1"/>
</dbReference>
<gene>
    <name evidence="2" type="ORF">FN961_20095</name>
</gene>
<comment type="caution">
    <text evidence="2">The sequence shown here is derived from an EMBL/GenBank/DDBJ whole genome shotgun (WGS) entry which is preliminary data.</text>
</comment>
<dbReference type="CDD" id="cd02227">
    <property type="entry name" value="cupin_TM1112-like"/>
    <property type="match status" value="1"/>
</dbReference>